<proteinExistence type="predicted"/>
<dbReference type="Proteomes" id="UP000799291">
    <property type="component" value="Unassembled WGS sequence"/>
</dbReference>
<dbReference type="EMBL" id="MU005575">
    <property type="protein sequence ID" value="KAF2687445.1"/>
    <property type="molecule type" value="Genomic_DNA"/>
</dbReference>
<gene>
    <name evidence="1" type="ORF">K458DRAFT_386263</name>
</gene>
<keyword evidence="2" id="KW-1185">Reference proteome</keyword>
<dbReference type="AlphaFoldDB" id="A0A6G1JBA5"/>
<evidence type="ECO:0000313" key="2">
    <source>
        <dbReference type="Proteomes" id="UP000799291"/>
    </source>
</evidence>
<accession>A0A6G1JBA5</accession>
<reference evidence="1" key="1">
    <citation type="journal article" date="2020" name="Stud. Mycol.">
        <title>101 Dothideomycetes genomes: a test case for predicting lifestyles and emergence of pathogens.</title>
        <authorList>
            <person name="Haridas S."/>
            <person name="Albert R."/>
            <person name="Binder M."/>
            <person name="Bloem J."/>
            <person name="Labutti K."/>
            <person name="Salamov A."/>
            <person name="Andreopoulos B."/>
            <person name="Baker S."/>
            <person name="Barry K."/>
            <person name="Bills G."/>
            <person name="Bluhm B."/>
            <person name="Cannon C."/>
            <person name="Castanera R."/>
            <person name="Culley D."/>
            <person name="Daum C."/>
            <person name="Ezra D."/>
            <person name="Gonzalez J."/>
            <person name="Henrissat B."/>
            <person name="Kuo A."/>
            <person name="Liang C."/>
            <person name="Lipzen A."/>
            <person name="Lutzoni F."/>
            <person name="Magnuson J."/>
            <person name="Mondo S."/>
            <person name="Nolan M."/>
            <person name="Ohm R."/>
            <person name="Pangilinan J."/>
            <person name="Park H.-J."/>
            <person name="Ramirez L."/>
            <person name="Alfaro M."/>
            <person name="Sun H."/>
            <person name="Tritt A."/>
            <person name="Yoshinaga Y."/>
            <person name="Zwiers L.-H."/>
            <person name="Turgeon B."/>
            <person name="Goodwin S."/>
            <person name="Spatafora J."/>
            <person name="Crous P."/>
            <person name="Grigoriev I."/>
        </authorList>
    </citation>
    <scope>NUCLEOTIDE SEQUENCE</scope>
    <source>
        <strain evidence="1">CBS 122367</strain>
    </source>
</reference>
<organism evidence="1 2">
    <name type="scientific">Lentithecium fluviatile CBS 122367</name>
    <dbReference type="NCBI Taxonomy" id="1168545"/>
    <lineage>
        <taxon>Eukaryota</taxon>
        <taxon>Fungi</taxon>
        <taxon>Dikarya</taxon>
        <taxon>Ascomycota</taxon>
        <taxon>Pezizomycotina</taxon>
        <taxon>Dothideomycetes</taxon>
        <taxon>Pleosporomycetidae</taxon>
        <taxon>Pleosporales</taxon>
        <taxon>Massarineae</taxon>
        <taxon>Lentitheciaceae</taxon>
        <taxon>Lentithecium</taxon>
    </lineage>
</organism>
<sequence>MDGGLSLVLAELQAHSLCVVSIDPPKWVMLQHPEMKGTLVNRRLLRALSKCSQPVAAAAAAREDCRLDLTFWWDRPAAKKRPSNRRTSLVFLAVLWEELCQAR</sequence>
<protein>
    <submittedName>
        <fullName evidence="1">Uncharacterized protein</fullName>
    </submittedName>
</protein>
<name>A0A6G1JBA5_9PLEO</name>
<evidence type="ECO:0000313" key="1">
    <source>
        <dbReference type="EMBL" id="KAF2687445.1"/>
    </source>
</evidence>